<organism evidence="1">
    <name type="scientific">Rhizophora mucronata</name>
    <name type="common">Asiatic mangrove</name>
    <dbReference type="NCBI Taxonomy" id="61149"/>
    <lineage>
        <taxon>Eukaryota</taxon>
        <taxon>Viridiplantae</taxon>
        <taxon>Streptophyta</taxon>
        <taxon>Embryophyta</taxon>
        <taxon>Tracheophyta</taxon>
        <taxon>Spermatophyta</taxon>
        <taxon>Magnoliopsida</taxon>
        <taxon>eudicotyledons</taxon>
        <taxon>Gunneridae</taxon>
        <taxon>Pentapetalae</taxon>
        <taxon>rosids</taxon>
        <taxon>fabids</taxon>
        <taxon>Malpighiales</taxon>
        <taxon>Rhizophoraceae</taxon>
        <taxon>Rhizophora</taxon>
    </lineage>
</organism>
<accession>A0A2P2IHT4</accession>
<sequence length="31" mass="3705">MYWNNLRGDHQNITYPYQKSADKLGFQNTNS</sequence>
<proteinExistence type="predicted"/>
<protein>
    <submittedName>
        <fullName evidence="1">Uncharacterized protein</fullName>
    </submittedName>
</protein>
<dbReference type="EMBL" id="GGEC01000306">
    <property type="protein sequence ID" value="MBW80789.1"/>
    <property type="molecule type" value="Transcribed_RNA"/>
</dbReference>
<dbReference type="AlphaFoldDB" id="A0A2P2IHT4"/>
<reference evidence="1" key="1">
    <citation type="submission" date="2018-02" db="EMBL/GenBank/DDBJ databases">
        <title>Rhizophora mucronata_Transcriptome.</title>
        <authorList>
            <person name="Meera S.P."/>
            <person name="Sreeshan A."/>
            <person name="Augustine A."/>
        </authorList>
    </citation>
    <scope>NUCLEOTIDE SEQUENCE</scope>
    <source>
        <tissue evidence="1">Leaf</tissue>
    </source>
</reference>
<name>A0A2P2IHT4_RHIMU</name>
<evidence type="ECO:0000313" key="1">
    <source>
        <dbReference type="EMBL" id="MBW80789.1"/>
    </source>
</evidence>